<dbReference type="Proteomes" id="UP000054477">
    <property type="component" value="Unassembled WGS sequence"/>
</dbReference>
<proteinExistence type="predicted"/>
<organism evidence="1 2">
    <name type="scientific">Laccaria amethystina LaAM-08-1</name>
    <dbReference type="NCBI Taxonomy" id="1095629"/>
    <lineage>
        <taxon>Eukaryota</taxon>
        <taxon>Fungi</taxon>
        <taxon>Dikarya</taxon>
        <taxon>Basidiomycota</taxon>
        <taxon>Agaricomycotina</taxon>
        <taxon>Agaricomycetes</taxon>
        <taxon>Agaricomycetidae</taxon>
        <taxon>Agaricales</taxon>
        <taxon>Agaricineae</taxon>
        <taxon>Hydnangiaceae</taxon>
        <taxon>Laccaria</taxon>
    </lineage>
</organism>
<evidence type="ECO:0000313" key="1">
    <source>
        <dbReference type="EMBL" id="KIK01965.1"/>
    </source>
</evidence>
<dbReference type="HOGENOM" id="CLU_2277945_0_0_1"/>
<dbReference type="EMBL" id="KN838599">
    <property type="protein sequence ID" value="KIK01965.1"/>
    <property type="molecule type" value="Genomic_DNA"/>
</dbReference>
<evidence type="ECO:0000313" key="2">
    <source>
        <dbReference type="Proteomes" id="UP000054477"/>
    </source>
</evidence>
<name>A0A0C9WSW6_9AGAR</name>
<accession>A0A0C9WSW6</accession>
<dbReference type="AlphaFoldDB" id="A0A0C9WSW6"/>
<reference evidence="2" key="2">
    <citation type="submission" date="2015-01" db="EMBL/GenBank/DDBJ databases">
        <title>Evolutionary Origins and Diversification of the Mycorrhizal Mutualists.</title>
        <authorList>
            <consortium name="DOE Joint Genome Institute"/>
            <consortium name="Mycorrhizal Genomics Consortium"/>
            <person name="Kohler A."/>
            <person name="Kuo A."/>
            <person name="Nagy L.G."/>
            <person name="Floudas D."/>
            <person name="Copeland A."/>
            <person name="Barry K.W."/>
            <person name="Cichocki N."/>
            <person name="Veneault-Fourrey C."/>
            <person name="LaButti K."/>
            <person name="Lindquist E.A."/>
            <person name="Lipzen A."/>
            <person name="Lundell T."/>
            <person name="Morin E."/>
            <person name="Murat C."/>
            <person name="Riley R."/>
            <person name="Ohm R."/>
            <person name="Sun H."/>
            <person name="Tunlid A."/>
            <person name="Henrissat B."/>
            <person name="Grigoriev I.V."/>
            <person name="Hibbett D.S."/>
            <person name="Martin F."/>
        </authorList>
    </citation>
    <scope>NUCLEOTIDE SEQUENCE [LARGE SCALE GENOMIC DNA]</scope>
    <source>
        <strain evidence="2">LaAM-08-1</strain>
    </source>
</reference>
<reference evidence="1 2" key="1">
    <citation type="submission" date="2014-04" db="EMBL/GenBank/DDBJ databases">
        <authorList>
            <consortium name="DOE Joint Genome Institute"/>
            <person name="Kuo A."/>
            <person name="Kohler A."/>
            <person name="Nagy L.G."/>
            <person name="Floudas D."/>
            <person name="Copeland A."/>
            <person name="Barry K.W."/>
            <person name="Cichocki N."/>
            <person name="Veneault-Fourrey C."/>
            <person name="LaButti K."/>
            <person name="Lindquist E.A."/>
            <person name="Lipzen A."/>
            <person name="Lundell T."/>
            <person name="Morin E."/>
            <person name="Murat C."/>
            <person name="Sun H."/>
            <person name="Tunlid A."/>
            <person name="Henrissat B."/>
            <person name="Grigoriev I.V."/>
            <person name="Hibbett D.S."/>
            <person name="Martin F."/>
            <person name="Nordberg H.P."/>
            <person name="Cantor M.N."/>
            <person name="Hua S.X."/>
        </authorList>
    </citation>
    <scope>NUCLEOTIDE SEQUENCE [LARGE SCALE GENOMIC DNA]</scope>
    <source>
        <strain evidence="1 2">LaAM-08-1</strain>
    </source>
</reference>
<gene>
    <name evidence="1" type="ORF">K443DRAFT_659857</name>
</gene>
<keyword evidence="2" id="KW-1185">Reference proteome</keyword>
<sequence length="102" mass="11567">MDKVGSGKWSALYDLGKPFRQLSDRWHFRVGAWASEDMESWVEERLSGQKIIQASDILSYLDPSFSLAGPMILFLFEHSSVSGFRTGSRCPVPYTPRPEHST</sequence>
<protein>
    <submittedName>
        <fullName evidence="1">Uncharacterized protein</fullName>
    </submittedName>
</protein>
<dbReference type="OrthoDB" id="10003767at2759"/>